<sequence length="450" mass="50750">MPVRTVDLAGKLIERIVTFLLGDKVSLSACSRVCRHWNASVKPILFSSIQLVSDDRDAPVPKAGGQKKKGGKNTTVKKPKAFDIVKHATPPTSVAQYVKDVDIVCRTVTPYDVSQVLLLFPSLERLSLKADIHRSKLKLPISDRWVPRPLKELRLTELIFSMDDWEPKPVTDASLLQGQPIQCALVELLNLFGTVDTLYLHDVFPSGRNDHSDRGSQCSCCYFTYPERKKDRLAIWTEAQKLSDEFTLKRILSSDHDSLFHFKGRGQDVVLDLLCRSPAALSTLETLEVNESLTITRELLEAAGGNLKHLRFNVTQPVEKKQKDFGISYCPNLVSAHVCYYTHMTGFSDAGMDTWYARLVATVQDSVKKLPVTLSRLTIELRCSNALIQKFDWAGMDQMLAERDLEECKVVFKYHAHEAPKSPEKVAVTFRKRMSRLVAKLGDNLRVECC</sequence>
<organism evidence="1 2">
    <name type="scientific">Cristinia sonorae</name>
    <dbReference type="NCBI Taxonomy" id="1940300"/>
    <lineage>
        <taxon>Eukaryota</taxon>
        <taxon>Fungi</taxon>
        <taxon>Dikarya</taxon>
        <taxon>Basidiomycota</taxon>
        <taxon>Agaricomycotina</taxon>
        <taxon>Agaricomycetes</taxon>
        <taxon>Agaricomycetidae</taxon>
        <taxon>Agaricales</taxon>
        <taxon>Pleurotineae</taxon>
        <taxon>Stephanosporaceae</taxon>
        <taxon>Cristinia</taxon>
    </lineage>
</organism>
<keyword evidence="2" id="KW-1185">Reference proteome</keyword>
<dbReference type="EMBL" id="JAEVFJ010000001">
    <property type="protein sequence ID" value="KAH8107633.1"/>
    <property type="molecule type" value="Genomic_DNA"/>
</dbReference>
<evidence type="ECO:0000313" key="1">
    <source>
        <dbReference type="EMBL" id="KAH8107633.1"/>
    </source>
</evidence>
<evidence type="ECO:0008006" key="3">
    <source>
        <dbReference type="Google" id="ProtNLM"/>
    </source>
</evidence>
<reference evidence="1" key="1">
    <citation type="journal article" date="2021" name="New Phytol.">
        <title>Evolutionary innovations through gain and loss of genes in the ectomycorrhizal Boletales.</title>
        <authorList>
            <person name="Wu G."/>
            <person name="Miyauchi S."/>
            <person name="Morin E."/>
            <person name="Kuo A."/>
            <person name="Drula E."/>
            <person name="Varga T."/>
            <person name="Kohler A."/>
            <person name="Feng B."/>
            <person name="Cao Y."/>
            <person name="Lipzen A."/>
            <person name="Daum C."/>
            <person name="Hundley H."/>
            <person name="Pangilinan J."/>
            <person name="Johnson J."/>
            <person name="Barry K."/>
            <person name="LaButti K."/>
            <person name="Ng V."/>
            <person name="Ahrendt S."/>
            <person name="Min B."/>
            <person name="Choi I.G."/>
            <person name="Park H."/>
            <person name="Plett J.M."/>
            <person name="Magnuson J."/>
            <person name="Spatafora J.W."/>
            <person name="Nagy L.G."/>
            <person name="Henrissat B."/>
            <person name="Grigoriev I.V."/>
            <person name="Yang Z.L."/>
            <person name="Xu J."/>
            <person name="Martin F.M."/>
        </authorList>
    </citation>
    <scope>NUCLEOTIDE SEQUENCE</scope>
    <source>
        <strain evidence="1">KKN 215</strain>
    </source>
</reference>
<dbReference type="Proteomes" id="UP000813824">
    <property type="component" value="Unassembled WGS sequence"/>
</dbReference>
<proteinExistence type="predicted"/>
<protein>
    <recommendedName>
        <fullName evidence="3">F-box domain-containing protein</fullName>
    </recommendedName>
</protein>
<accession>A0A8K0UYW7</accession>
<name>A0A8K0UYW7_9AGAR</name>
<gene>
    <name evidence="1" type="ORF">BXZ70DRAFT_1003083</name>
</gene>
<evidence type="ECO:0000313" key="2">
    <source>
        <dbReference type="Proteomes" id="UP000813824"/>
    </source>
</evidence>
<dbReference type="AlphaFoldDB" id="A0A8K0UYW7"/>
<dbReference type="OrthoDB" id="2739065at2759"/>
<comment type="caution">
    <text evidence="1">The sequence shown here is derived from an EMBL/GenBank/DDBJ whole genome shotgun (WGS) entry which is preliminary data.</text>
</comment>